<feature type="compositionally biased region" description="Acidic residues" evidence="2">
    <location>
        <begin position="147"/>
        <end position="166"/>
    </location>
</feature>
<name>A0A1E1MNI5_RHYSE</name>
<dbReference type="AlphaFoldDB" id="A0A1E1MNI5"/>
<feature type="coiled-coil region" evidence="1">
    <location>
        <begin position="211"/>
        <end position="280"/>
    </location>
</feature>
<organism evidence="4 5">
    <name type="scientific">Rhynchosporium secalis</name>
    <name type="common">Barley scald fungus</name>
    <dbReference type="NCBI Taxonomy" id="38038"/>
    <lineage>
        <taxon>Eukaryota</taxon>
        <taxon>Fungi</taxon>
        <taxon>Dikarya</taxon>
        <taxon>Ascomycota</taxon>
        <taxon>Pezizomycotina</taxon>
        <taxon>Leotiomycetes</taxon>
        <taxon>Helotiales</taxon>
        <taxon>Ploettnerulaceae</taxon>
        <taxon>Rhynchosporium</taxon>
    </lineage>
</organism>
<sequence>MEDTNSATVEMPPQRPIKVPKRRRPVPPPGPAGQSSSPSSSLTMPNTPFGFTAPKDDESCPEFAQTAEEKTLEDCQFALRKAIAASDLLSAEKSTALNDKEAAEASLVTLTNDFNGANKRLAIMDTMIERLEDVLEANGIVLPELDNIVEPETAESVESDEDEEENAALKESLSDAGSDEVDSSDEEEQVPYESRDGITQTDSETEEVVQIRSMADKIAELEQDLKIARRSIKKLEDADEINTGYIQSTEEKAAEFQKQLEDEQLLTAKLKNEIVSLKEQMKQDDVHIKDIEAQLVGAQEQIGLDAKDIERFKIIDKNNKTDLEAANSRIKYWEDENFKSALEKKGVMAEGAKAMNDVKTKEERIANLDSQIEESAHFAPDLFKHQEILENTLKQFHNTIDDAPTLQLHPEAYEAPAGIASASQRLEDELAGLSSVDSSTFGSNTGSSGTNAFSFENMGFMDEEEDPFAIHSPMLDPFDDPCFFPLVEDEDYGDETDTTIKVDPASIELVLEQATVTEVEVQVPVADEVEVDSIDFSTHSPLTRKLKALFDERDDFPGPHRKRIPGPDSGPYQQPDFPGLPPAPIMITVHGEAPDPIIVTVPGPVITVKVPGPAPPPEIIIQEKRIHSWFHIERDMAVLLAVLYITINQWFLRKLQGYAPITSDPADVEQDPEAVPQDPEDDVVLPQAQMMTTVSLPTPASSAPTDGVAPGSDPEDTPLRPLSPPTTEETLLQMLPPLPPSPEDTREEIPAGPLATLPMPNSDDQRTTPAAPPASPQNPDTDSQSSASQAPPASPSDNDAPPPPPAPIVKPAPGFWNILADRPRPSIFWTLSGLLFHLVVYYFIYISYSTYQERNIWLAANDATRAYLHSIMSYNNSFLRKTFSDNWARGIDRSILVIITETGLFKVKAFKMPG</sequence>
<dbReference type="Proteomes" id="UP000177625">
    <property type="component" value="Unassembled WGS sequence"/>
</dbReference>
<feature type="compositionally biased region" description="Low complexity" evidence="2">
    <location>
        <begin position="32"/>
        <end position="41"/>
    </location>
</feature>
<gene>
    <name evidence="4" type="ORF">RSE6_11678</name>
</gene>
<proteinExistence type="predicted"/>
<feature type="region of interest" description="Disordered" evidence="2">
    <location>
        <begin position="553"/>
        <end position="572"/>
    </location>
</feature>
<feature type="compositionally biased region" description="Low complexity" evidence="2">
    <location>
        <begin position="779"/>
        <end position="799"/>
    </location>
</feature>
<feature type="compositionally biased region" description="Polar residues" evidence="2">
    <location>
        <begin position="694"/>
        <end position="704"/>
    </location>
</feature>
<evidence type="ECO:0000256" key="3">
    <source>
        <dbReference type="SAM" id="Phobius"/>
    </source>
</evidence>
<keyword evidence="1" id="KW-0175">Coiled coil</keyword>
<evidence type="ECO:0000256" key="2">
    <source>
        <dbReference type="SAM" id="MobiDB-lite"/>
    </source>
</evidence>
<feature type="region of interest" description="Disordered" evidence="2">
    <location>
        <begin position="694"/>
        <end position="808"/>
    </location>
</feature>
<feature type="transmembrane region" description="Helical" evidence="3">
    <location>
        <begin position="827"/>
        <end position="848"/>
    </location>
</feature>
<feature type="compositionally biased region" description="Low complexity" evidence="2">
    <location>
        <begin position="725"/>
        <end position="735"/>
    </location>
</feature>
<keyword evidence="3" id="KW-1133">Transmembrane helix</keyword>
<dbReference type="EMBL" id="FJVC01000439">
    <property type="protein sequence ID" value="CZT50653.1"/>
    <property type="molecule type" value="Genomic_DNA"/>
</dbReference>
<evidence type="ECO:0000256" key="1">
    <source>
        <dbReference type="SAM" id="Coils"/>
    </source>
</evidence>
<evidence type="ECO:0000313" key="4">
    <source>
        <dbReference type="EMBL" id="CZT50653.1"/>
    </source>
</evidence>
<feature type="region of interest" description="Disordered" evidence="2">
    <location>
        <begin position="1"/>
        <end position="59"/>
    </location>
</feature>
<evidence type="ECO:0000313" key="5">
    <source>
        <dbReference type="Proteomes" id="UP000177625"/>
    </source>
</evidence>
<keyword evidence="5" id="KW-1185">Reference proteome</keyword>
<protein>
    <submittedName>
        <fullName evidence="4">Uncharacterized protein</fullName>
    </submittedName>
</protein>
<keyword evidence="3" id="KW-0812">Transmembrane</keyword>
<feature type="compositionally biased region" description="Acidic residues" evidence="2">
    <location>
        <begin position="177"/>
        <end position="190"/>
    </location>
</feature>
<reference evidence="5" key="1">
    <citation type="submission" date="2016-03" db="EMBL/GenBank/DDBJ databases">
        <authorList>
            <person name="Guldener U."/>
        </authorList>
    </citation>
    <scope>NUCLEOTIDE SEQUENCE [LARGE SCALE GENOMIC DNA]</scope>
</reference>
<keyword evidence="3" id="KW-0472">Membrane</keyword>
<accession>A0A1E1MNI5</accession>
<feature type="region of interest" description="Disordered" evidence="2">
    <location>
        <begin position="146"/>
        <end position="206"/>
    </location>
</feature>